<organism evidence="1 2">
    <name type="scientific">Shinella fusca</name>
    <dbReference type="NCBI Taxonomy" id="544480"/>
    <lineage>
        <taxon>Bacteria</taxon>
        <taxon>Pseudomonadati</taxon>
        <taxon>Pseudomonadota</taxon>
        <taxon>Alphaproteobacteria</taxon>
        <taxon>Hyphomicrobiales</taxon>
        <taxon>Rhizobiaceae</taxon>
        <taxon>Shinella</taxon>
    </lineage>
</organism>
<dbReference type="Proteomes" id="UP000535406">
    <property type="component" value="Unassembled WGS sequence"/>
</dbReference>
<protein>
    <submittedName>
        <fullName evidence="1">Uncharacterized protein</fullName>
    </submittedName>
</protein>
<gene>
    <name evidence="1" type="ORF">HNQ66_001320</name>
</gene>
<dbReference type="AlphaFoldDB" id="A0A7W7YTP3"/>
<evidence type="ECO:0000313" key="2">
    <source>
        <dbReference type="Proteomes" id="UP000535406"/>
    </source>
</evidence>
<reference evidence="1 2" key="1">
    <citation type="submission" date="2020-08" db="EMBL/GenBank/DDBJ databases">
        <title>Genomic Encyclopedia of Type Strains, Phase IV (KMG-IV): sequencing the most valuable type-strain genomes for metagenomic binning, comparative biology and taxonomic classification.</title>
        <authorList>
            <person name="Goeker M."/>
        </authorList>
    </citation>
    <scope>NUCLEOTIDE SEQUENCE [LARGE SCALE GENOMIC DNA]</scope>
    <source>
        <strain evidence="1 2">DSM 21319</strain>
    </source>
</reference>
<evidence type="ECO:0000313" key="1">
    <source>
        <dbReference type="EMBL" id="MBB5041937.1"/>
    </source>
</evidence>
<dbReference type="EMBL" id="JACHIK010000003">
    <property type="protein sequence ID" value="MBB5041937.1"/>
    <property type="molecule type" value="Genomic_DNA"/>
</dbReference>
<comment type="caution">
    <text evidence="1">The sequence shown here is derived from an EMBL/GenBank/DDBJ whole genome shotgun (WGS) entry which is preliminary data.</text>
</comment>
<accession>A0A7W7YTP3</accession>
<keyword evidence="2" id="KW-1185">Reference proteome</keyword>
<name>A0A7W7YTP3_9HYPH</name>
<dbReference type="RefSeq" id="WP_184142056.1">
    <property type="nucleotide sequence ID" value="NZ_JACHIK010000003.1"/>
</dbReference>
<sequence length="68" mass="6778">MSYESKVYKDANGNRQVVSAGGVLKLGNAVFTVDANGGVIVTGLPTANPNVAGALWNNSGVLTISAGA</sequence>
<proteinExistence type="predicted"/>